<accession>A0A833JRC1</accession>
<proteinExistence type="predicted"/>
<gene>
    <name evidence="2" type="ORF">F6453_1427</name>
</gene>
<protein>
    <submittedName>
        <fullName evidence="2">Uncharacterized protein</fullName>
    </submittedName>
</protein>
<reference evidence="2 3" key="1">
    <citation type="submission" date="2019-10" db="EMBL/GenBank/DDBJ databases">
        <title>Draft genome sequence of Marinobacter hydrocarbonoclasticus NCT7M from the microbiome of the marine copepod.</title>
        <authorList>
            <person name="Nuttall R."/>
            <person name="Sharma G."/>
            <person name="Moisander P."/>
        </authorList>
    </citation>
    <scope>NUCLEOTIDE SEQUENCE [LARGE SCALE GENOMIC DNA]</scope>
    <source>
        <strain evidence="2 3">NCT7M</strain>
    </source>
</reference>
<sequence length="45" mass="5052">MQVLTLGCLVVLGMILQSDLPPGDHEFFTNALVWLFIAFLFSLLK</sequence>
<evidence type="ECO:0000313" key="2">
    <source>
        <dbReference type="EMBL" id="KAE8546181.1"/>
    </source>
</evidence>
<evidence type="ECO:0000313" key="3">
    <source>
        <dbReference type="Proteomes" id="UP000469950"/>
    </source>
</evidence>
<keyword evidence="1" id="KW-0472">Membrane</keyword>
<keyword evidence="1" id="KW-1133">Transmembrane helix</keyword>
<dbReference type="Proteomes" id="UP000469950">
    <property type="component" value="Unassembled WGS sequence"/>
</dbReference>
<name>A0A833JRC1_MARNT</name>
<feature type="transmembrane region" description="Helical" evidence="1">
    <location>
        <begin position="27"/>
        <end position="44"/>
    </location>
</feature>
<organism evidence="2 3">
    <name type="scientific">Marinobacter nauticus</name>
    <name type="common">Marinobacter hydrocarbonoclasticus</name>
    <name type="synonym">Marinobacter aquaeolei</name>
    <dbReference type="NCBI Taxonomy" id="2743"/>
    <lineage>
        <taxon>Bacteria</taxon>
        <taxon>Pseudomonadati</taxon>
        <taxon>Pseudomonadota</taxon>
        <taxon>Gammaproteobacteria</taxon>
        <taxon>Pseudomonadales</taxon>
        <taxon>Marinobacteraceae</taxon>
        <taxon>Marinobacter</taxon>
    </lineage>
</organism>
<evidence type="ECO:0000256" key="1">
    <source>
        <dbReference type="SAM" id="Phobius"/>
    </source>
</evidence>
<dbReference type="AlphaFoldDB" id="A0A833JRC1"/>
<keyword evidence="1" id="KW-0812">Transmembrane</keyword>
<dbReference type="EMBL" id="WBMP01000005">
    <property type="protein sequence ID" value="KAE8546181.1"/>
    <property type="molecule type" value="Genomic_DNA"/>
</dbReference>
<comment type="caution">
    <text evidence="2">The sequence shown here is derived from an EMBL/GenBank/DDBJ whole genome shotgun (WGS) entry which is preliminary data.</text>
</comment>